<feature type="transmembrane region" description="Helical" evidence="7">
    <location>
        <begin position="150"/>
        <end position="169"/>
    </location>
</feature>
<keyword evidence="5 7" id="KW-1133">Transmembrane helix</keyword>
<feature type="transmembrane region" description="Helical" evidence="7">
    <location>
        <begin position="59"/>
        <end position="84"/>
    </location>
</feature>
<dbReference type="RefSeq" id="WP_241711999.1">
    <property type="nucleotide sequence ID" value="NZ_JALBUF010000001.1"/>
</dbReference>
<dbReference type="Gene3D" id="1.20.1250.20">
    <property type="entry name" value="MFS general substrate transporter like domains"/>
    <property type="match status" value="2"/>
</dbReference>
<feature type="domain" description="Major facilitator superfamily (MFS) profile" evidence="8">
    <location>
        <begin position="26"/>
        <end position="398"/>
    </location>
</feature>
<feature type="transmembrane region" description="Helical" evidence="7">
    <location>
        <begin position="21"/>
        <end position="39"/>
    </location>
</feature>
<dbReference type="AlphaFoldDB" id="A0A9X1V7G4"/>
<keyword evidence="10" id="KW-1185">Reference proteome</keyword>
<keyword evidence="2" id="KW-0813">Transport</keyword>
<dbReference type="PANTHER" id="PTHR43124">
    <property type="entry name" value="PURINE EFFLUX PUMP PBUE"/>
    <property type="match status" value="1"/>
</dbReference>
<dbReference type="InterPro" id="IPR020846">
    <property type="entry name" value="MFS_dom"/>
</dbReference>
<evidence type="ECO:0000256" key="6">
    <source>
        <dbReference type="ARBA" id="ARBA00023136"/>
    </source>
</evidence>
<reference evidence="9" key="1">
    <citation type="submission" date="2022-03" db="EMBL/GenBank/DDBJ databases">
        <title>Draft Genome Sequence of Firmicute Strain S0AB, a Heterotrophic Iron/Sulfur-Oxidizing Extreme Acidophile.</title>
        <authorList>
            <person name="Vergara E."/>
            <person name="Pakostova E."/>
            <person name="Johnson D.B."/>
            <person name="Holmes D.S."/>
        </authorList>
    </citation>
    <scope>NUCLEOTIDE SEQUENCE</scope>
    <source>
        <strain evidence="9">S0AB</strain>
    </source>
</reference>
<evidence type="ECO:0000256" key="4">
    <source>
        <dbReference type="ARBA" id="ARBA00022692"/>
    </source>
</evidence>
<comment type="caution">
    <text evidence="9">The sequence shown here is derived from an EMBL/GenBank/DDBJ whole genome shotgun (WGS) entry which is preliminary data.</text>
</comment>
<accession>A0A9X1V7G4</accession>
<feature type="transmembrane region" description="Helical" evidence="7">
    <location>
        <begin position="310"/>
        <end position="332"/>
    </location>
</feature>
<evidence type="ECO:0000259" key="8">
    <source>
        <dbReference type="PROSITE" id="PS50850"/>
    </source>
</evidence>
<sequence length="409" mass="44041">MNLIGLSQTESVRSVSKRSKMMFIVIVIVSAIPAFLEGFDTNLYTFGSPFIVPDVHGTVALLGMIATGYALGIAVFSLVGGYLFDRFSVKYTILLSVIIFTLFTVFTGFATTPITLMISRFMVGVGVGMFQPAIIALLGDIFYETRGRAVSAFAVFFGLGLFASPYLISPFLPHFQVPFVISGAFSLVSILLFYLFVPKTYKRIEKRQLSLKGIINRNVLVMSISIFLFGIALFGYLGYYSDFLLKVLQLPSSTAASIASMGGLGGLICAFPLGALADKVGRKYIVSFASFLIAMGSVGMFGIAKTPTELLIATFLFGAGWGIYVDLTATLCQDSVDDSIAGTITGVIFLVFNIGALFGGPLFALLKPMGFVFAGLVTLGVSSILSLILTFFTRSEVETDVIHKEMAMN</sequence>
<keyword evidence="4 7" id="KW-0812">Transmembrane</keyword>
<feature type="transmembrane region" description="Helical" evidence="7">
    <location>
        <begin position="284"/>
        <end position="304"/>
    </location>
</feature>
<dbReference type="PANTHER" id="PTHR43124:SF3">
    <property type="entry name" value="CHLORAMPHENICOL EFFLUX PUMP RV0191"/>
    <property type="match status" value="1"/>
</dbReference>
<dbReference type="EMBL" id="JALBUF010000001">
    <property type="protein sequence ID" value="MCI0182404.1"/>
    <property type="molecule type" value="Genomic_DNA"/>
</dbReference>
<evidence type="ECO:0000313" key="9">
    <source>
        <dbReference type="EMBL" id="MCI0182404.1"/>
    </source>
</evidence>
<dbReference type="InterPro" id="IPR005829">
    <property type="entry name" value="Sugar_transporter_CS"/>
</dbReference>
<name>A0A9X1V7G4_9BACL</name>
<dbReference type="InterPro" id="IPR036259">
    <property type="entry name" value="MFS_trans_sf"/>
</dbReference>
<dbReference type="InterPro" id="IPR011701">
    <property type="entry name" value="MFS"/>
</dbReference>
<evidence type="ECO:0000313" key="10">
    <source>
        <dbReference type="Proteomes" id="UP001139263"/>
    </source>
</evidence>
<proteinExistence type="predicted"/>
<feature type="transmembrane region" description="Helical" evidence="7">
    <location>
        <begin position="218"/>
        <end position="238"/>
    </location>
</feature>
<dbReference type="Pfam" id="PF07690">
    <property type="entry name" value="MFS_1"/>
    <property type="match status" value="1"/>
</dbReference>
<dbReference type="GO" id="GO:0022857">
    <property type="term" value="F:transmembrane transporter activity"/>
    <property type="evidence" value="ECO:0007669"/>
    <property type="project" value="InterPro"/>
</dbReference>
<dbReference type="GO" id="GO:0005886">
    <property type="term" value="C:plasma membrane"/>
    <property type="evidence" value="ECO:0007669"/>
    <property type="project" value="UniProtKB-SubCell"/>
</dbReference>
<evidence type="ECO:0000256" key="1">
    <source>
        <dbReference type="ARBA" id="ARBA00004651"/>
    </source>
</evidence>
<organism evidence="9 10">
    <name type="scientific">Sulfoacidibacillus ferrooxidans</name>
    <dbReference type="NCBI Taxonomy" id="2005001"/>
    <lineage>
        <taxon>Bacteria</taxon>
        <taxon>Bacillati</taxon>
        <taxon>Bacillota</taxon>
        <taxon>Bacilli</taxon>
        <taxon>Bacillales</taxon>
        <taxon>Alicyclobacillaceae</taxon>
        <taxon>Sulfoacidibacillus</taxon>
    </lineage>
</organism>
<feature type="transmembrane region" description="Helical" evidence="7">
    <location>
        <begin position="344"/>
        <end position="365"/>
    </location>
</feature>
<comment type="subcellular location">
    <subcellularLocation>
        <location evidence="1">Cell membrane</location>
        <topology evidence="1">Multi-pass membrane protein</topology>
    </subcellularLocation>
</comment>
<feature type="transmembrane region" description="Helical" evidence="7">
    <location>
        <begin position="371"/>
        <end position="392"/>
    </location>
</feature>
<dbReference type="InterPro" id="IPR050189">
    <property type="entry name" value="MFS_Efflux_Transporters"/>
</dbReference>
<feature type="transmembrane region" description="Helical" evidence="7">
    <location>
        <begin position="117"/>
        <end position="138"/>
    </location>
</feature>
<evidence type="ECO:0000256" key="3">
    <source>
        <dbReference type="ARBA" id="ARBA00022475"/>
    </source>
</evidence>
<keyword evidence="6 7" id="KW-0472">Membrane</keyword>
<feature type="transmembrane region" description="Helical" evidence="7">
    <location>
        <begin position="91"/>
        <end position="111"/>
    </location>
</feature>
<dbReference type="PROSITE" id="PS00216">
    <property type="entry name" value="SUGAR_TRANSPORT_1"/>
    <property type="match status" value="1"/>
</dbReference>
<evidence type="ECO:0000256" key="2">
    <source>
        <dbReference type="ARBA" id="ARBA00022448"/>
    </source>
</evidence>
<evidence type="ECO:0000256" key="7">
    <source>
        <dbReference type="SAM" id="Phobius"/>
    </source>
</evidence>
<keyword evidence="3" id="KW-1003">Cell membrane</keyword>
<dbReference type="SUPFAM" id="SSF103473">
    <property type="entry name" value="MFS general substrate transporter"/>
    <property type="match status" value="1"/>
</dbReference>
<dbReference type="PROSITE" id="PS50850">
    <property type="entry name" value="MFS"/>
    <property type="match status" value="1"/>
</dbReference>
<feature type="transmembrane region" description="Helical" evidence="7">
    <location>
        <begin position="258"/>
        <end position="277"/>
    </location>
</feature>
<protein>
    <submittedName>
        <fullName evidence="9">MFS-type transporter YcaD</fullName>
    </submittedName>
</protein>
<dbReference type="Proteomes" id="UP001139263">
    <property type="component" value="Unassembled WGS sequence"/>
</dbReference>
<evidence type="ECO:0000256" key="5">
    <source>
        <dbReference type="ARBA" id="ARBA00022989"/>
    </source>
</evidence>
<gene>
    <name evidence="9" type="primary">ycaD</name>
    <name evidence="9" type="ORF">MM817_00663</name>
</gene>
<feature type="transmembrane region" description="Helical" evidence="7">
    <location>
        <begin position="175"/>
        <end position="197"/>
    </location>
</feature>